<dbReference type="InterPro" id="IPR045860">
    <property type="entry name" value="Snake_toxin-like_sf"/>
</dbReference>
<dbReference type="Proteomes" id="UP000283509">
    <property type="component" value="Unassembled WGS sequence"/>
</dbReference>
<dbReference type="InterPro" id="IPR050975">
    <property type="entry name" value="Sleep_regulator"/>
</dbReference>
<protein>
    <submittedName>
        <fullName evidence="3">Uncharacterized protein</fullName>
    </submittedName>
</protein>
<dbReference type="EMBL" id="QCYY01001152">
    <property type="protein sequence ID" value="ROT80105.1"/>
    <property type="molecule type" value="Genomic_DNA"/>
</dbReference>
<reference evidence="3 4" key="1">
    <citation type="submission" date="2018-04" db="EMBL/GenBank/DDBJ databases">
        <authorList>
            <person name="Zhang X."/>
            <person name="Yuan J."/>
            <person name="Li F."/>
            <person name="Xiang J."/>
        </authorList>
    </citation>
    <scope>NUCLEOTIDE SEQUENCE [LARGE SCALE GENOMIC DNA]</scope>
    <source>
        <tissue evidence="3">Muscle</tissue>
    </source>
</reference>
<keyword evidence="2" id="KW-0325">Glycoprotein</keyword>
<dbReference type="Pfam" id="PF17064">
    <property type="entry name" value="QVR"/>
    <property type="match status" value="1"/>
</dbReference>
<keyword evidence="4" id="KW-1185">Reference proteome</keyword>
<dbReference type="InterPro" id="IPR031424">
    <property type="entry name" value="QVR-like"/>
</dbReference>
<evidence type="ECO:0000256" key="1">
    <source>
        <dbReference type="ARBA" id="ARBA00022729"/>
    </source>
</evidence>
<organism evidence="3 4">
    <name type="scientific">Penaeus vannamei</name>
    <name type="common">Whiteleg shrimp</name>
    <name type="synonym">Litopenaeus vannamei</name>
    <dbReference type="NCBI Taxonomy" id="6689"/>
    <lineage>
        <taxon>Eukaryota</taxon>
        <taxon>Metazoa</taxon>
        <taxon>Ecdysozoa</taxon>
        <taxon>Arthropoda</taxon>
        <taxon>Crustacea</taxon>
        <taxon>Multicrustacea</taxon>
        <taxon>Malacostraca</taxon>
        <taxon>Eumalacostraca</taxon>
        <taxon>Eucarida</taxon>
        <taxon>Decapoda</taxon>
        <taxon>Dendrobranchiata</taxon>
        <taxon>Penaeoidea</taxon>
        <taxon>Penaeidae</taxon>
        <taxon>Penaeus</taxon>
    </lineage>
</organism>
<evidence type="ECO:0000313" key="4">
    <source>
        <dbReference type="Proteomes" id="UP000283509"/>
    </source>
</evidence>
<dbReference type="PANTHER" id="PTHR33562">
    <property type="entry name" value="ATILLA, ISOFORM B-RELATED-RELATED"/>
    <property type="match status" value="1"/>
</dbReference>
<dbReference type="GO" id="GO:0030431">
    <property type="term" value="P:sleep"/>
    <property type="evidence" value="ECO:0007669"/>
    <property type="project" value="InterPro"/>
</dbReference>
<gene>
    <name evidence="3" type="ORF">C7M84_001154</name>
</gene>
<accession>A0A423TUG7</accession>
<dbReference type="OrthoDB" id="6083863at2759"/>
<name>A0A423TUG7_PENVA</name>
<comment type="caution">
    <text evidence="3">The sequence shown here is derived from an EMBL/GenBank/DDBJ whole genome shotgun (WGS) entry which is preliminary data.</text>
</comment>
<reference evidence="3 4" key="2">
    <citation type="submission" date="2019-01" db="EMBL/GenBank/DDBJ databases">
        <title>The decoding of complex shrimp genome reveals the adaptation for benthos swimmer, frequently molting mechanism and breeding impact on genome.</title>
        <authorList>
            <person name="Sun Y."/>
            <person name="Gao Y."/>
            <person name="Yu Y."/>
        </authorList>
    </citation>
    <scope>NUCLEOTIDE SEQUENCE [LARGE SCALE GENOMIC DNA]</scope>
    <source>
        <tissue evidence="3">Muscle</tissue>
    </source>
</reference>
<evidence type="ECO:0000313" key="3">
    <source>
        <dbReference type="EMBL" id="ROT80105.1"/>
    </source>
</evidence>
<dbReference type="PANTHER" id="PTHR33562:SF2">
    <property type="entry name" value="PROTEIN QUIVER"/>
    <property type="match status" value="1"/>
</dbReference>
<sequence>MCWDCNSALDPRCGEFNFDKHTLDTVNCSHVYNEYLRKKEPLYCRKIVQTIQDTVRTVRGCGWLEETKADVGGCYVRTGTKDVMVKYCHCQGDECNGGASLVASLGLATGLLALTKLF</sequence>
<dbReference type="GO" id="GO:0032222">
    <property type="term" value="P:regulation of synaptic transmission, cholinergic"/>
    <property type="evidence" value="ECO:0007669"/>
    <property type="project" value="InterPro"/>
</dbReference>
<evidence type="ECO:0000256" key="2">
    <source>
        <dbReference type="ARBA" id="ARBA00023180"/>
    </source>
</evidence>
<dbReference type="AlphaFoldDB" id="A0A423TUG7"/>
<proteinExistence type="predicted"/>
<keyword evidence="1" id="KW-0732">Signal</keyword>
<dbReference type="SUPFAM" id="SSF57302">
    <property type="entry name" value="Snake toxin-like"/>
    <property type="match status" value="1"/>
</dbReference>